<dbReference type="EMBL" id="JAVDQD010000003">
    <property type="protein sequence ID" value="MDR6239654.1"/>
    <property type="molecule type" value="Genomic_DNA"/>
</dbReference>
<reference evidence="4" key="1">
    <citation type="submission" date="2023-07" db="EMBL/GenBank/DDBJ databases">
        <title>Genomic Encyclopedia of Type Strains, Phase IV (KMG-IV): sequencing the most valuable type-strain genomes for metagenomic binning, comparative biology and taxonomic classification.</title>
        <authorList>
            <person name="Goeker M."/>
        </authorList>
    </citation>
    <scope>NUCLEOTIDE SEQUENCE</scope>
    <source>
        <strain evidence="4">DSM 26174</strain>
    </source>
</reference>
<dbReference type="InterPro" id="IPR051911">
    <property type="entry name" value="SDR_oxidoreductase"/>
</dbReference>
<evidence type="ECO:0000313" key="4">
    <source>
        <dbReference type="EMBL" id="MDR6239654.1"/>
    </source>
</evidence>
<dbReference type="InterPro" id="IPR036291">
    <property type="entry name" value="NAD(P)-bd_dom_sf"/>
</dbReference>
<dbReference type="PROSITE" id="PS00061">
    <property type="entry name" value="ADH_SHORT"/>
    <property type="match status" value="1"/>
</dbReference>
<dbReference type="Gene3D" id="3.40.50.720">
    <property type="entry name" value="NAD(P)-binding Rossmann-like Domain"/>
    <property type="match status" value="1"/>
</dbReference>
<evidence type="ECO:0000256" key="2">
    <source>
        <dbReference type="ARBA" id="ARBA00023002"/>
    </source>
</evidence>
<dbReference type="RefSeq" id="WP_309939383.1">
    <property type="nucleotide sequence ID" value="NZ_AP025305.1"/>
</dbReference>
<name>A0AAE3XPH6_9BACT</name>
<evidence type="ECO:0000256" key="1">
    <source>
        <dbReference type="ARBA" id="ARBA00006484"/>
    </source>
</evidence>
<gene>
    <name evidence="4" type="ORF">HNQ88_002702</name>
</gene>
<proteinExistence type="inferred from homology"/>
<evidence type="ECO:0000313" key="5">
    <source>
        <dbReference type="Proteomes" id="UP001185092"/>
    </source>
</evidence>
<dbReference type="PRINTS" id="PR00081">
    <property type="entry name" value="GDHRDH"/>
</dbReference>
<evidence type="ECO:0000256" key="3">
    <source>
        <dbReference type="RuleBase" id="RU000363"/>
    </source>
</evidence>
<dbReference type="CDD" id="cd05374">
    <property type="entry name" value="17beta-HSD-like_SDR_c"/>
    <property type="match status" value="1"/>
</dbReference>
<dbReference type="InterPro" id="IPR020904">
    <property type="entry name" value="Sc_DH/Rdtase_CS"/>
</dbReference>
<dbReference type="AlphaFoldDB" id="A0AAE3XPH6"/>
<dbReference type="GO" id="GO:0016491">
    <property type="term" value="F:oxidoreductase activity"/>
    <property type="evidence" value="ECO:0007669"/>
    <property type="project" value="UniProtKB-KW"/>
</dbReference>
<dbReference type="Proteomes" id="UP001185092">
    <property type="component" value="Unassembled WGS sequence"/>
</dbReference>
<comment type="similarity">
    <text evidence="1 3">Belongs to the short-chain dehydrogenases/reductases (SDR) family.</text>
</comment>
<dbReference type="SUPFAM" id="SSF51735">
    <property type="entry name" value="NAD(P)-binding Rossmann-fold domains"/>
    <property type="match status" value="1"/>
</dbReference>
<dbReference type="PRINTS" id="PR00080">
    <property type="entry name" value="SDRFAMILY"/>
</dbReference>
<sequence length="276" mass="30656">MNKTVLITGASSGFGKLAAITFHKNHWNVIATMRKPEKETELNQLDNVLLLRMDVTERASVKQATIKGVARFGSIDVLVNNAGYGAVGYLEEASDEDIRRQMDTNFTGTLYTIQESLPIMRRQKEGVIINVTSMAGTIGLPMHSLYNASKFAVEGLSESLRYELEPFNIQVKTIAPGAFKTGFGGAISYTEGNKKNDLEDYRLKFQSHYNQVVALPPKPFGFGDPQIVADLIYKASTQKTADKIFVGKDAKMMIPMKKIMPKSYFTKTLKDSLLPK</sequence>
<dbReference type="PANTHER" id="PTHR43976:SF16">
    <property type="entry name" value="SHORT-CHAIN DEHYDROGENASE_REDUCTASE FAMILY PROTEIN"/>
    <property type="match status" value="1"/>
</dbReference>
<keyword evidence="2" id="KW-0560">Oxidoreductase</keyword>
<organism evidence="4 5">
    <name type="scientific">Aureibacter tunicatorum</name>
    <dbReference type="NCBI Taxonomy" id="866807"/>
    <lineage>
        <taxon>Bacteria</taxon>
        <taxon>Pseudomonadati</taxon>
        <taxon>Bacteroidota</taxon>
        <taxon>Cytophagia</taxon>
        <taxon>Cytophagales</taxon>
        <taxon>Persicobacteraceae</taxon>
        <taxon>Aureibacter</taxon>
    </lineage>
</organism>
<dbReference type="Pfam" id="PF00106">
    <property type="entry name" value="adh_short"/>
    <property type="match status" value="1"/>
</dbReference>
<dbReference type="InterPro" id="IPR002347">
    <property type="entry name" value="SDR_fam"/>
</dbReference>
<keyword evidence="5" id="KW-1185">Reference proteome</keyword>
<comment type="caution">
    <text evidence="4">The sequence shown here is derived from an EMBL/GenBank/DDBJ whole genome shotgun (WGS) entry which is preliminary data.</text>
</comment>
<accession>A0AAE3XPH6</accession>
<dbReference type="PANTHER" id="PTHR43976">
    <property type="entry name" value="SHORT CHAIN DEHYDROGENASE"/>
    <property type="match status" value="1"/>
</dbReference>
<protein>
    <submittedName>
        <fullName evidence="4">NAD(P)-dependent dehydrogenase (Short-subunit alcohol dehydrogenase family)</fullName>
    </submittedName>
</protein>